<dbReference type="AlphaFoldDB" id="A0A402B8Y3"/>
<gene>
    <name evidence="1" type="ORF">KDA_33470</name>
</gene>
<sequence>MIVRLHGFDWDTYAERIMPAFKQWLGDGNESSLYQLYTETRCAREEQFLPPAMLPLCTWTRAQTLVKQLPQGSQTRHAYQLLCSATDFTEVSDLYVHRHAPRLYQNADTLRAIWGALVEEYCLVPLGFSDAQEPATKPSGQFMDETKQADFIALLHSVNLNTLALEVKNHTVQSPPDLLSTDNYTELAGVEIGRQPTTLHLRGWLAGISVRAMALFELLACGRRSMPFGYRSGEPYENYIGYLTPAETSQLATCLQHVQPPDPIQARQDYALFRLHRQSMRDIRTIDEVLPEHASIFLQIIKLAAQYDLGLLCSI</sequence>
<keyword evidence="2" id="KW-1185">Reference proteome</keyword>
<name>A0A402B8Y3_9CHLR</name>
<evidence type="ECO:0000313" key="2">
    <source>
        <dbReference type="Proteomes" id="UP000287171"/>
    </source>
</evidence>
<dbReference type="EMBL" id="BIFT01000001">
    <property type="protein sequence ID" value="GCE27863.1"/>
    <property type="molecule type" value="Genomic_DNA"/>
</dbReference>
<reference evidence="2" key="1">
    <citation type="submission" date="2018-12" db="EMBL/GenBank/DDBJ databases">
        <title>Tengunoibacter tsumagoiensis gen. nov., sp. nov., Dictyobacter kobayashii sp. nov., D. alpinus sp. nov., and D. joshuensis sp. nov. and description of Dictyobacteraceae fam. nov. within the order Ktedonobacterales isolated from Tengu-no-mugimeshi.</title>
        <authorList>
            <person name="Wang C.M."/>
            <person name="Zheng Y."/>
            <person name="Sakai Y."/>
            <person name="Toyoda A."/>
            <person name="Minakuchi Y."/>
            <person name="Abe K."/>
            <person name="Yokota A."/>
            <person name="Yabe S."/>
        </authorList>
    </citation>
    <scope>NUCLEOTIDE SEQUENCE [LARGE SCALE GENOMIC DNA]</scope>
    <source>
        <strain evidence="2">Uno16</strain>
    </source>
</reference>
<organism evidence="1 2">
    <name type="scientific">Dictyobacter alpinus</name>
    <dbReference type="NCBI Taxonomy" id="2014873"/>
    <lineage>
        <taxon>Bacteria</taxon>
        <taxon>Bacillati</taxon>
        <taxon>Chloroflexota</taxon>
        <taxon>Ktedonobacteria</taxon>
        <taxon>Ktedonobacterales</taxon>
        <taxon>Dictyobacteraceae</taxon>
        <taxon>Dictyobacter</taxon>
    </lineage>
</organism>
<accession>A0A402B8Y3</accession>
<dbReference type="RefSeq" id="WP_126628146.1">
    <property type="nucleotide sequence ID" value="NZ_BIFT01000001.1"/>
</dbReference>
<protein>
    <submittedName>
        <fullName evidence="1">Uncharacterized protein</fullName>
    </submittedName>
</protein>
<dbReference type="Proteomes" id="UP000287171">
    <property type="component" value="Unassembled WGS sequence"/>
</dbReference>
<evidence type="ECO:0000313" key="1">
    <source>
        <dbReference type="EMBL" id="GCE27863.1"/>
    </source>
</evidence>
<comment type="caution">
    <text evidence="1">The sequence shown here is derived from an EMBL/GenBank/DDBJ whole genome shotgun (WGS) entry which is preliminary data.</text>
</comment>
<proteinExistence type="predicted"/>
<dbReference type="OrthoDB" id="150414at2"/>